<protein>
    <submittedName>
        <fullName evidence="4">LytR/AlgR family response regulator transcription factor</fullName>
    </submittedName>
</protein>
<name>A0ABW4VLL4_9BACT</name>
<dbReference type="PROSITE" id="PS50110">
    <property type="entry name" value="RESPONSE_REGULATORY"/>
    <property type="match status" value="1"/>
</dbReference>
<evidence type="ECO:0000256" key="1">
    <source>
        <dbReference type="PROSITE-ProRule" id="PRU00169"/>
    </source>
</evidence>
<feature type="domain" description="Response regulatory" evidence="2">
    <location>
        <begin position="16"/>
        <end position="132"/>
    </location>
</feature>
<accession>A0ABW4VLL4</accession>
<dbReference type="PROSITE" id="PS50930">
    <property type="entry name" value="HTH_LYTTR"/>
    <property type="match status" value="1"/>
</dbReference>
<feature type="modified residue" description="4-aspartylphosphate" evidence="1">
    <location>
        <position position="67"/>
    </location>
</feature>
<dbReference type="SMART" id="SM00850">
    <property type="entry name" value="LytTR"/>
    <property type="match status" value="1"/>
</dbReference>
<gene>
    <name evidence="4" type="ORF">ACFSKL_09300</name>
</gene>
<dbReference type="Gene3D" id="2.40.50.1020">
    <property type="entry name" value="LytTr DNA-binding domain"/>
    <property type="match status" value="1"/>
</dbReference>
<dbReference type="SUPFAM" id="SSF52172">
    <property type="entry name" value="CheY-like"/>
    <property type="match status" value="1"/>
</dbReference>
<dbReference type="InterPro" id="IPR011006">
    <property type="entry name" value="CheY-like_superfamily"/>
</dbReference>
<dbReference type="PANTHER" id="PTHR37299">
    <property type="entry name" value="TRANSCRIPTIONAL REGULATOR-RELATED"/>
    <property type="match status" value="1"/>
</dbReference>
<dbReference type="EMBL" id="JBHUHR010000025">
    <property type="protein sequence ID" value="MFD2034986.1"/>
    <property type="molecule type" value="Genomic_DNA"/>
</dbReference>
<evidence type="ECO:0000313" key="5">
    <source>
        <dbReference type="Proteomes" id="UP001597361"/>
    </source>
</evidence>
<keyword evidence="1" id="KW-0597">Phosphoprotein</keyword>
<dbReference type="InterPro" id="IPR046947">
    <property type="entry name" value="LytR-like"/>
</dbReference>
<dbReference type="InterPro" id="IPR001789">
    <property type="entry name" value="Sig_transdc_resp-reg_receiver"/>
</dbReference>
<dbReference type="Pfam" id="PF00072">
    <property type="entry name" value="Response_reg"/>
    <property type="match status" value="1"/>
</dbReference>
<evidence type="ECO:0000259" key="3">
    <source>
        <dbReference type="PROSITE" id="PS50930"/>
    </source>
</evidence>
<dbReference type="Proteomes" id="UP001597361">
    <property type="component" value="Unassembled WGS sequence"/>
</dbReference>
<organism evidence="4 5">
    <name type="scientific">Belliella marina</name>
    <dbReference type="NCBI Taxonomy" id="1644146"/>
    <lineage>
        <taxon>Bacteria</taxon>
        <taxon>Pseudomonadati</taxon>
        <taxon>Bacteroidota</taxon>
        <taxon>Cytophagia</taxon>
        <taxon>Cytophagales</taxon>
        <taxon>Cyclobacteriaceae</taxon>
        <taxon>Belliella</taxon>
    </lineage>
</organism>
<dbReference type="Gene3D" id="3.40.50.2300">
    <property type="match status" value="1"/>
</dbReference>
<reference evidence="5" key="1">
    <citation type="journal article" date="2019" name="Int. J. Syst. Evol. Microbiol.">
        <title>The Global Catalogue of Microorganisms (GCM) 10K type strain sequencing project: providing services to taxonomists for standard genome sequencing and annotation.</title>
        <authorList>
            <consortium name="The Broad Institute Genomics Platform"/>
            <consortium name="The Broad Institute Genome Sequencing Center for Infectious Disease"/>
            <person name="Wu L."/>
            <person name="Ma J."/>
        </authorList>
    </citation>
    <scope>NUCLEOTIDE SEQUENCE [LARGE SCALE GENOMIC DNA]</scope>
    <source>
        <strain evidence="5">CGMCC 1.15180</strain>
    </source>
</reference>
<evidence type="ECO:0000313" key="4">
    <source>
        <dbReference type="EMBL" id="MFD2034986.1"/>
    </source>
</evidence>
<dbReference type="Pfam" id="PF04397">
    <property type="entry name" value="LytTR"/>
    <property type="match status" value="1"/>
</dbReference>
<proteinExistence type="predicted"/>
<dbReference type="PANTHER" id="PTHR37299:SF1">
    <property type="entry name" value="STAGE 0 SPORULATION PROTEIN A HOMOLOG"/>
    <property type="match status" value="1"/>
</dbReference>
<sequence>MYQISEKDNADKPKISCLIIEDEAQSRSYVKDILVGSDEFSVILEAKDLKEAEVMITSNSPQLLVMDINLPDGDSFELLDRLRQTAPGKEYKIIFTTAYATYAVEAFKYSALDYLLKPFTPDDLLNAVHKVLRQMDMGQFQEQLETFFLNFKEKEHDNKKIVLKSTDNIHIVKVMDIFQAVSDNNYTIFHLCDGERITVSQPLKSYETKLAPCGFMRIHQSHLVNLRYIKSFQKKNNLLVLENDITVPVSQNKRALLMAYFESLS</sequence>
<dbReference type="SMART" id="SM00448">
    <property type="entry name" value="REC"/>
    <property type="match status" value="1"/>
</dbReference>
<keyword evidence="5" id="KW-1185">Reference proteome</keyword>
<dbReference type="RefSeq" id="WP_376885624.1">
    <property type="nucleotide sequence ID" value="NZ_JBHUHR010000025.1"/>
</dbReference>
<evidence type="ECO:0000259" key="2">
    <source>
        <dbReference type="PROSITE" id="PS50110"/>
    </source>
</evidence>
<dbReference type="InterPro" id="IPR007492">
    <property type="entry name" value="LytTR_DNA-bd_dom"/>
</dbReference>
<feature type="domain" description="HTH LytTR-type" evidence="3">
    <location>
        <begin position="161"/>
        <end position="263"/>
    </location>
</feature>
<comment type="caution">
    <text evidence="4">The sequence shown here is derived from an EMBL/GenBank/DDBJ whole genome shotgun (WGS) entry which is preliminary data.</text>
</comment>